<evidence type="ECO:0000256" key="3">
    <source>
        <dbReference type="ARBA" id="ARBA00022989"/>
    </source>
</evidence>
<keyword evidence="4 5" id="KW-0472">Membrane</keyword>
<evidence type="ECO:0000313" key="7">
    <source>
        <dbReference type="EMBL" id="MSS91137.1"/>
    </source>
</evidence>
<evidence type="ECO:0000256" key="2">
    <source>
        <dbReference type="ARBA" id="ARBA00022692"/>
    </source>
</evidence>
<organism evidence="7 8">
    <name type="scientific">Eisenbergiella porci</name>
    <dbReference type="NCBI Taxonomy" id="2652274"/>
    <lineage>
        <taxon>Bacteria</taxon>
        <taxon>Bacillati</taxon>
        <taxon>Bacillota</taxon>
        <taxon>Clostridia</taxon>
        <taxon>Lachnospirales</taxon>
        <taxon>Lachnospiraceae</taxon>
        <taxon>Eisenbergiella</taxon>
    </lineage>
</organism>
<feature type="domain" description="ABC transmembrane type-1" evidence="6">
    <location>
        <begin position="50"/>
        <end position="272"/>
    </location>
</feature>
<dbReference type="PROSITE" id="PS50928">
    <property type="entry name" value="ABC_TM1"/>
    <property type="match status" value="1"/>
</dbReference>
<keyword evidence="8" id="KW-1185">Reference proteome</keyword>
<comment type="similarity">
    <text evidence="5">Belongs to the binding-protein-dependent transport system permease family.</text>
</comment>
<evidence type="ECO:0000256" key="4">
    <source>
        <dbReference type="ARBA" id="ARBA00023136"/>
    </source>
</evidence>
<evidence type="ECO:0000256" key="5">
    <source>
        <dbReference type="RuleBase" id="RU363032"/>
    </source>
</evidence>
<dbReference type="Gene3D" id="1.10.3720.10">
    <property type="entry name" value="MetI-like"/>
    <property type="match status" value="1"/>
</dbReference>
<dbReference type="GO" id="GO:0055085">
    <property type="term" value="P:transmembrane transport"/>
    <property type="evidence" value="ECO:0007669"/>
    <property type="project" value="InterPro"/>
</dbReference>
<gene>
    <name evidence="7" type="ORF">FYJ45_23730</name>
</gene>
<feature type="transmembrane region" description="Helical" evidence="5">
    <location>
        <begin position="251"/>
        <end position="271"/>
    </location>
</feature>
<feature type="transmembrane region" description="Helical" evidence="5">
    <location>
        <begin position="54"/>
        <end position="75"/>
    </location>
</feature>
<dbReference type="Pfam" id="PF00528">
    <property type="entry name" value="BPD_transp_1"/>
    <property type="match status" value="1"/>
</dbReference>
<dbReference type="InterPro" id="IPR000515">
    <property type="entry name" value="MetI-like"/>
</dbReference>
<proteinExistence type="inferred from homology"/>
<evidence type="ECO:0000259" key="6">
    <source>
        <dbReference type="PROSITE" id="PS50928"/>
    </source>
</evidence>
<dbReference type="PANTHER" id="PTHR43496">
    <property type="entry name" value="PROTEIN LPLB"/>
    <property type="match status" value="1"/>
</dbReference>
<comment type="caution">
    <text evidence="7">The sequence shown here is derived from an EMBL/GenBank/DDBJ whole genome shotgun (WGS) entry which is preliminary data.</text>
</comment>
<dbReference type="Proteomes" id="UP000436047">
    <property type="component" value="Unassembled WGS sequence"/>
</dbReference>
<dbReference type="EMBL" id="VUMI01000057">
    <property type="protein sequence ID" value="MSS91137.1"/>
    <property type="molecule type" value="Genomic_DNA"/>
</dbReference>
<sequence>MLSARHCSGRWGGRSGIRKRKTPGGIFTSEWVGLKYFKEFFTDYRFGELLRNTIAISTLKMVFAFPVPIILAILISECHNKFFKKTVQTVSYLPNFISWVLVYGISSALFAQNNGVLNQLLVNAGIISKGIPLLTDPDYFWGMTVVLSIWKSSGWWAIIFLAAISGIDSTLYEAARIDGAGRLKRIWHITLPGIKGAIVTVLILSIGSFLGGGMVGSNFEQSFLMGNTVNNAASEIIQTYAFKMGMAQGRFSYATAVDLIQSLISIILVIISNQVAKKVSGEGLF</sequence>
<keyword evidence="2 5" id="KW-0812">Transmembrane</keyword>
<protein>
    <submittedName>
        <fullName evidence="7">Sugar ABC transporter permease</fullName>
    </submittedName>
</protein>
<feature type="transmembrane region" description="Helical" evidence="5">
    <location>
        <begin position="96"/>
        <end position="112"/>
    </location>
</feature>
<dbReference type="CDD" id="cd06261">
    <property type="entry name" value="TM_PBP2"/>
    <property type="match status" value="1"/>
</dbReference>
<keyword evidence="5" id="KW-0813">Transport</keyword>
<feature type="transmembrane region" description="Helical" evidence="5">
    <location>
        <begin position="155"/>
        <end position="175"/>
    </location>
</feature>
<accession>A0A6N7WKV7</accession>
<dbReference type="GO" id="GO:0005886">
    <property type="term" value="C:plasma membrane"/>
    <property type="evidence" value="ECO:0007669"/>
    <property type="project" value="UniProtKB-SubCell"/>
</dbReference>
<dbReference type="InterPro" id="IPR035906">
    <property type="entry name" value="MetI-like_sf"/>
</dbReference>
<feature type="transmembrane region" description="Helical" evidence="5">
    <location>
        <begin position="196"/>
        <end position="215"/>
    </location>
</feature>
<reference evidence="7 8" key="1">
    <citation type="submission" date="2019-08" db="EMBL/GenBank/DDBJ databases">
        <title>In-depth cultivation of the pig gut microbiome towards novel bacterial diversity and tailored functional studies.</title>
        <authorList>
            <person name="Wylensek D."/>
            <person name="Hitch T.C.A."/>
            <person name="Clavel T."/>
        </authorList>
    </citation>
    <scope>NUCLEOTIDE SEQUENCE [LARGE SCALE GENOMIC DNA]</scope>
    <source>
        <strain evidence="7 8">WCA-389-WT-23B</strain>
    </source>
</reference>
<evidence type="ECO:0000256" key="1">
    <source>
        <dbReference type="ARBA" id="ARBA00004141"/>
    </source>
</evidence>
<keyword evidence="3 5" id="KW-1133">Transmembrane helix</keyword>
<comment type="subcellular location">
    <subcellularLocation>
        <location evidence="5">Cell membrane</location>
        <topology evidence="5">Multi-pass membrane protein</topology>
    </subcellularLocation>
    <subcellularLocation>
        <location evidence="1">Membrane</location>
        <topology evidence="1">Multi-pass membrane protein</topology>
    </subcellularLocation>
</comment>
<dbReference type="PANTHER" id="PTHR43496:SF1">
    <property type="entry name" value="POLYGALACTURONAN_RHAMNOGALACTURONAN TRANSPORT SYSTEM PERMEASE PROTEIN YTEP"/>
    <property type="match status" value="1"/>
</dbReference>
<dbReference type="SUPFAM" id="SSF161098">
    <property type="entry name" value="MetI-like"/>
    <property type="match status" value="1"/>
</dbReference>
<name>A0A6N7WKV7_9FIRM</name>
<dbReference type="AlphaFoldDB" id="A0A6N7WKV7"/>
<evidence type="ECO:0000313" key="8">
    <source>
        <dbReference type="Proteomes" id="UP000436047"/>
    </source>
</evidence>